<protein>
    <submittedName>
        <fullName evidence="2">DUF4466 domain-containing protein</fullName>
    </submittedName>
</protein>
<feature type="domain" description="DUF4466" evidence="1">
    <location>
        <begin position="25"/>
        <end position="329"/>
    </location>
</feature>
<dbReference type="RefSeq" id="WP_105723565.1">
    <property type="nucleotide sequence ID" value="NZ_PVBS01000001.1"/>
</dbReference>
<dbReference type="InterPro" id="IPR028072">
    <property type="entry name" value="DUF4466"/>
</dbReference>
<dbReference type="PROSITE" id="PS51257">
    <property type="entry name" value="PROKAR_LIPOPROTEIN"/>
    <property type="match status" value="1"/>
</dbReference>
<comment type="caution">
    <text evidence="2">The sequence shown here is derived from an EMBL/GenBank/DDBJ whole genome shotgun (WGS) entry which is preliminary data.</text>
</comment>
<evidence type="ECO:0000313" key="3">
    <source>
        <dbReference type="Proteomes" id="UP000238642"/>
    </source>
</evidence>
<organism evidence="2 3">
    <name type="scientific">Sphingobacterium gobiense</name>
    <dbReference type="NCBI Taxonomy" id="1382456"/>
    <lineage>
        <taxon>Bacteria</taxon>
        <taxon>Pseudomonadati</taxon>
        <taxon>Bacteroidota</taxon>
        <taxon>Sphingobacteriia</taxon>
        <taxon>Sphingobacteriales</taxon>
        <taxon>Sphingobacteriaceae</taxon>
        <taxon>Sphingobacterium</taxon>
    </lineage>
</organism>
<dbReference type="OrthoDB" id="1045786at2"/>
<reference evidence="2 3" key="1">
    <citation type="submission" date="2018-02" db="EMBL/GenBank/DDBJ databases">
        <title>The draft genome of Sphingobacterium gobiense H7.</title>
        <authorList>
            <person name="Li L."/>
            <person name="Liu L."/>
            <person name="Zhang X."/>
            <person name="Wang T."/>
            <person name="Liang L."/>
        </authorList>
    </citation>
    <scope>NUCLEOTIDE SEQUENCE [LARGE SCALE GENOMIC DNA]</scope>
    <source>
        <strain evidence="2 3">ACCC 05757</strain>
    </source>
</reference>
<name>A0A2S9JTP2_9SPHI</name>
<dbReference type="Gene3D" id="2.60.40.3550">
    <property type="entry name" value="Domain of unknown function DUF4466"/>
    <property type="match status" value="1"/>
</dbReference>
<dbReference type="CDD" id="cd12106">
    <property type="entry name" value="PARMER_03128_N"/>
    <property type="match status" value="1"/>
</dbReference>
<dbReference type="EMBL" id="PVBS01000001">
    <property type="protein sequence ID" value="PRD56600.1"/>
    <property type="molecule type" value="Genomic_DNA"/>
</dbReference>
<dbReference type="Proteomes" id="UP000238642">
    <property type="component" value="Unassembled WGS sequence"/>
</dbReference>
<sequence length="329" mass="36819">MYTKYYKIFLLIFSFFGSLFISCESDEYSVPQANTQLHNDAIKRTLGPNVVGLDIEFAYAMALGCERGHIVSAMVEASISGATGTFLEHRSFHTDNGGNDVGVVIGEPSITAKNITKVIFSVDTCAATLRYYYTIPEEARGKSVTFTFSSTASTGERVSYQMGPYQIAKMDIEKDIVVSNDDKCFFSIADMKVYDEAEALQRADKIDLVYLYRAVPGIAFNHALVSPDVDAKFLQGKNVPSSINNSTLIQRTFGLQDQHLARLQFGIYVDDLDFQTLNISDAPNYAIDLRAEYGVWIQTVDNKYRAYVYVNDVNNGDETMTISIKRYEM</sequence>
<gene>
    <name evidence="2" type="ORF">C5749_05005</name>
</gene>
<dbReference type="InterPro" id="IPR041873">
    <property type="entry name" value="PARMER_03128_N"/>
</dbReference>
<keyword evidence="3" id="KW-1185">Reference proteome</keyword>
<dbReference type="CDD" id="cd07472">
    <property type="entry name" value="HmuY_like"/>
    <property type="match status" value="1"/>
</dbReference>
<dbReference type="Pfam" id="PF14725">
    <property type="entry name" value="DUF4466"/>
    <property type="match status" value="1"/>
</dbReference>
<evidence type="ECO:0000313" key="2">
    <source>
        <dbReference type="EMBL" id="PRD56600.1"/>
    </source>
</evidence>
<evidence type="ECO:0000259" key="1">
    <source>
        <dbReference type="Pfam" id="PF14725"/>
    </source>
</evidence>
<accession>A0A2S9JTP2</accession>
<dbReference type="AlphaFoldDB" id="A0A2S9JTP2"/>
<proteinExistence type="predicted"/>